<sequence>MKIEKINDSQIKIILNQADLKHRDIKISELAYGSKKAQELFRDMMETAFEEYGFNTDNVPLMIEAVPLSVDSIMIIVTKVDHPDDIDKKLNSFRPKVNSRTFKKKSSVAEEENEPQSVTIYSFNKLDDVVDVSIRLYPLYCGVNSLYKDTESQKYFLVLHKNYFINTNPNEIESILSEYGNKHVSSPLSEGFLVEHGELMIQDKAIEVLKKHLA</sequence>
<keyword evidence="3" id="KW-1185">Reference proteome</keyword>
<accession>A0A7C8HFY5</accession>
<comment type="caution">
    <text evidence="2">The sequence shown here is derived from an EMBL/GenBank/DDBJ whole genome shotgun (WGS) entry which is preliminary data.</text>
</comment>
<dbReference type="InterPro" id="IPR038471">
    <property type="entry name" value="MecA_C_sf"/>
</dbReference>
<organism evidence="2 3">
    <name type="scientific">Defluviitalea raffinosedens</name>
    <dbReference type="NCBI Taxonomy" id="1450156"/>
    <lineage>
        <taxon>Bacteria</taxon>
        <taxon>Bacillati</taxon>
        <taxon>Bacillota</taxon>
        <taxon>Clostridia</taxon>
        <taxon>Lachnospirales</taxon>
        <taxon>Defluviitaleaceae</taxon>
        <taxon>Defluviitalea</taxon>
    </lineage>
</organism>
<gene>
    <name evidence="2" type="ORF">GND95_10405</name>
</gene>
<dbReference type="AlphaFoldDB" id="A0A7C8HFY5"/>
<name>A0A7C8HFY5_9FIRM</name>
<dbReference type="InterPro" id="IPR008681">
    <property type="entry name" value="Neg-reg_MecA"/>
</dbReference>
<protein>
    <submittedName>
        <fullName evidence="2">Adaptor protein MecA</fullName>
    </submittedName>
</protein>
<evidence type="ECO:0000313" key="2">
    <source>
        <dbReference type="EMBL" id="KAE9632928.1"/>
    </source>
</evidence>
<evidence type="ECO:0000313" key="3">
    <source>
        <dbReference type="Proteomes" id="UP000483018"/>
    </source>
</evidence>
<dbReference type="PANTHER" id="PTHR39161:SF1">
    <property type="entry name" value="ADAPTER PROTEIN MECA 1"/>
    <property type="match status" value="1"/>
</dbReference>
<dbReference type="PANTHER" id="PTHR39161">
    <property type="entry name" value="ADAPTER PROTEIN MECA"/>
    <property type="match status" value="1"/>
</dbReference>
<dbReference type="OrthoDB" id="2085234at2"/>
<reference evidence="2 3" key="1">
    <citation type="submission" date="2019-12" db="EMBL/GenBank/DDBJ databases">
        <title>Defluviitalea raffinosedens, isolated from a biogas fermenter, genome sequencing and characterization.</title>
        <authorList>
            <person name="Rettenmaier R."/>
            <person name="Schneider M."/>
            <person name="Neuhaus K."/>
            <person name="Liebl W."/>
            <person name="Zverlov V."/>
        </authorList>
    </citation>
    <scope>NUCLEOTIDE SEQUENCE [LARGE SCALE GENOMIC DNA]</scope>
    <source>
        <strain evidence="2 3">249c-K6</strain>
    </source>
</reference>
<dbReference type="Pfam" id="PF05389">
    <property type="entry name" value="MecA"/>
    <property type="match status" value="1"/>
</dbReference>
<comment type="similarity">
    <text evidence="1">Belongs to the MecA family.</text>
</comment>
<dbReference type="Proteomes" id="UP000483018">
    <property type="component" value="Unassembled WGS sequence"/>
</dbReference>
<dbReference type="EMBL" id="WSLF01000010">
    <property type="protein sequence ID" value="KAE9632928.1"/>
    <property type="molecule type" value="Genomic_DNA"/>
</dbReference>
<dbReference type="RefSeq" id="WP_158741076.1">
    <property type="nucleotide sequence ID" value="NZ_JAFBEP010000001.1"/>
</dbReference>
<proteinExistence type="inferred from homology"/>
<dbReference type="Gene3D" id="3.30.70.1950">
    <property type="match status" value="1"/>
</dbReference>
<evidence type="ECO:0000256" key="1">
    <source>
        <dbReference type="ARBA" id="ARBA00005397"/>
    </source>
</evidence>